<reference evidence="1 2" key="1">
    <citation type="submission" date="2018-08" db="EMBL/GenBank/DDBJ databases">
        <title>A genome reference for cultivated species of the human gut microbiota.</title>
        <authorList>
            <person name="Zou Y."/>
            <person name="Xue W."/>
            <person name="Luo G."/>
        </authorList>
    </citation>
    <scope>NUCLEOTIDE SEQUENCE [LARGE SCALE GENOMIC DNA]</scope>
    <source>
        <strain evidence="1 2">TM04-30</strain>
    </source>
</reference>
<name>A0A414ETT1_BACUN</name>
<accession>A0A414ETT1</accession>
<gene>
    <name evidence="1" type="ORF">DXD40_02445</name>
</gene>
<proteinExistence type="predicted"/>
<evidence type="ECO:0000313" key="1">
    <source>
        <dbReference type="EMBL" id="RGJ96336.1"/>
    </source>
</evidence>
<comment type="caution">
    <text evidence="1">The sequence shown here is derived from an EMBL/GenBank/DDBJ whole genome shotgun (WGS) entry which is preliminary data.</text>
</comment>
<evidence type="ECO:0000313" key="2">
    <source>
        <dbReference type="Proteomes" id="UP000260844"/>
    </source>
</evidence>
<sequence>MFKANEQNVFKIEHTFEWIDLIDLKIRTATNYNRIAKKNQGEALSCTIDKEGRIKFPTVP</sequence>
<organism evidence="1 2">
    <name type="scientific">Bacteroides uniformis</name>
    <dbReference type="NCBI Taxonomy" id="820"/>
    <lineage>
        <taxon>Bacteria</taxon>
        <taxon>Pseudomonadati</taxon>
        <taxon>Bacteroidota</taxon>
        <taxon>Bacteroidia</taxon>
        <taxon>Bacteroidales</taxon>
        <taxon>Bacteroidaceae</taxon>
        <taxon>Bacteroides</taxon>
    </lineage>
</organism>
<dbReference type="RefSeq" id="WP_118067133.1">
    <property type="nucleotide sequence ID" value="NZ_QSJC01000029.1"/>
</dbReference>
<protein>
    <submittedName>
        <fullName evidence="1">Uncharacterized protein</fullName>
    </submittedName>
</protein>
<dbReference type="Proteomes" id="UP000260844">
    <property type="component" value="Unassembled WGS sequence"/>
</dbReference>
<dbReference type="EMBL" id="QSPV01000002">
    <property type="protein sequence ID" value="RGJ96336.1"/>
    <property type="molecule type" value="Genomic_DNA"/>
</dbReference>
<dbReference type="AlphaFoldDB" id="A0A414ETT1"/>